<feature type="region of interest" description="Disordered" evidence="1">
    <location>
        <begin position="31"/>
        <end position="51"/>
    </location>
</feature>
<organism evidence="2 3">
    <name type="scientific">Dissostichus eleginoides</name>
    <name type="common">Patagonian toothfish</name>
    <name type="synonym">Dissostichus amissus</name>
    <dbReference type="NCBI Taxonomy" id="100907"/>
    <lineage>
        <taxon>Eukaryota</taxon>
        <taxon>Metazoa</taxon>
        <taxon>Chordata</taxon>
        <taxon>Craniata</taxon>
        <taxon>Vertebrata</taxon>
        <taxon>Euteleostomi</taxon>
        <taxon>Actinopterygii</taxon>
        <taxon>Neopterygii</taxon>
        <taxon>Teleostei</taxon>
        <taxon>Neoteleostei</taxon>
        <taxon>Acanthomorphata</taxon>
        <taxon>Eupercaria</taxon>
        <taxon>Perciformes</taxon>
        <taxon>Notothenioidei</taxon>
        <taxon>Nototheniidae</taxon>
        <taxon>Dissostichus</taxon>
    </lineage>
</organism>
<dbReference type="EMBL" id="JASDAP010000006">
    <property type="protein sequence ID" value="KAK1901657.1"/>
    <property type="molecule type" value="Genomic_DNA"/>
</dbReference>
<comment type="caution">
    <text evidence="2">The sequence shown here is derived from an EMBL/GenBank/DDBJ whole genome shotgun (WGS) entry which is preliminary data.</text>
</comment>
<protein>
    <submittedName>
        <fullName evidence="2">Protein FAM53A</fullName>
    </submittedName>
</protein>
<feature type="non-terminal residue" evidence="2">
    <location>
        <position position="1"/>
    </location>
</feature>
<evidence type="ECO:0000256" key="1">
    <source>
        <dbReference type="SAM" id="MobiDB-lite"/>
    </source>
</evidence>
<dbReference type="Proteomes" id="UP001228049">
    <property type="component" value="Unassembled WGS sequence"/>
</dbReference>
<sequence>PSEKQNLKPEEFCPRRREHFIRALIRPLGRFLPPQHHGQTSTPELAPAMAS</sequence>
<reference evidence="2" key="1">
    <citation type="submission" date="2023-04" db="EMBL/GenBank/DDBJ databases">
        <title>Chromosome-level genome of Chaenocephalus aceratus.</title>
        <authorList>
            <person name="Park H."/>
        </authorList>
    </citation>
    <scope>NUCLEOTIDE SEQUENCE</scope>
    <source>
        <strain evidence="2">DE</strain>
        <tissue evidence="2">Muscle</tissue>
    </source>
</reference>
<evidence type="ECO:0000313" key="3">
    <source>
        <dbReference type="Proteomes" id="UP001228049"/>
    </source>
</evidence>
<evidence type="ECO:0000313" key="2">
    <source>
        <dbReference type="EMBL" id="KAK1901657.1"/>
    </source>
</evidence>
<gene>
    <name evidence="2" type="ORF">KUDE01_004623</name>
</gene>
<proteinExistence type="predicted"/>
<keyword evidence="3" id="KW-1185">Reference proteome</keyword>
<feature type="non-terminal residue" evidence="2">
    <location>
        <position position="51"/>
    </location>
</feature>
<name>A0AAD9FGB1_DISEL</name>
<dbReference type="AlphaFoldDB" id="A0AAD9FGB1"/>
<accession>A0AAD9FGB1</accession>